<dbReference type="PANTHER" id="PTHR33495">
    <property type="entry name" value="ANTI-SIGMA FACTOR ANTAGONIST TM_1081-RELATED-RELATED"/>
    <property type="match status" value="1"/>
</dbReference>
<protein>
    <recommendedName>
        <fullName evidence="2">Anti-sigma factor antagonist</fullName>
    </recommendedName>
</protein>
<dbReference type="Proteomes" id="UP000608024">
    <property type="component" value="Unassembled WGS sequence"/>
</dbReference>
<comment type="similarity">
    <text evidence="1 2">Belongs to the anti-sigma-factor antagonist family.</text>
</comment>
<dbReference type="CDD" id="cd07043">
    <property type="entry name" value="STAS_anti-anti-sigma_factors"/>
    <property type="match status" value="1"/>
</dbReference>
<dbReference type="InterPro" id="IPR003658">
    <property type="entry name" value="Anti-sigma_ant"/>
</dbReference>
<sequence length="113" mass="12036">MPDFTVTALHHLEGTVIAVTGELDIHTCPRVERATAVLPVGDKTLRLDLSGVSFMDSMGLNLLLRLRNRIHGSGGHLVLAGLQAQPCAVLRLTETYALFDITCAADGLTGSAR</sequence>
<dbReference type="Gene3D" id="3.30.750.24">
    <property type="entry name" value="STAS domain"/>
    <property type="match status" value="1"/>
</dbReference>
<evidence type="ECO:0000313" key="5">
    <source>
        <dbReference type="Proteomes" id="UP000608024"/>
    </source>
</evidence>
<keyword evidence="5" id="KW-1185">Reference proteome</keyword>
<dbReference type="PANTHER" id="PTHR33495:SF2">
    <property type="entry name" value="ANTI-SIGMA FACTOR ANTAGONIST TM_1081-RELATED"/>
    <property type="match status" value="1"/>
</dbReference>
<reference evidence="4" key="2">
    <citation type="submission" date="2020-09" db="EMBL/GenBank/DDBJ databases">
        <authorList>
            <person name="Sun Q."/>
            <person name="Ohkuma M."/>
        </authorList>
    </citation>
    <scope>NUCLEOTIDE SEQUENCE</scope>
    <source>
        <strain evidence="4">JCM 4784</strain>
    </source>
</reference>
<feature type="domain" description="STAS" evidence="3">
    <location>
        <begin position="16"/>
        <end position="113"/>
    </location>
</feature>
<evidence type="ECO:0000256" key="2">
    <source>
        <dbReference type="RuleBase" id="RU003749"/>
    </source>
</evidence>
<comment type="caution">
    <text evidence="4">The sequence shown here is derived from an EMBL/GenBank/DDBJ whole genome shotgun (WGS) entry which is preliminary data.</text>
</comment>
<dbReference type="Pfam" id="PF01740">
    <property type="entry name" value="STAS"/>
    <property type="match status" value="1"/>
</dbReference>
<dbReference type="NCBIfam" id="TIGR00377">
    <property type="entry name" value="ant_ant_sig"/>
    <property type="match status" value="1"/>
</dbReference>
<dbReference type="SUPFAM" id="SSF52091">
    <property type="entry name" value="SpoIIaa-like"/>
    <property type="match status" value="1"/>
</dbReference>
<evidence type="ECO:0000259" key="3">
    <source>
        <dbReference type="PROSITE" id="PS50801"/>
    </source>
</evidence>
<evidence type="ECO:0000256" key="1">
    <source>
        <dbReference type="ARBA" id="ARBA00009013"/>
    </source>
</evidence>
<dbReference type="AlphaFoldDB" id="A0A919ADL9"/>
<dbReference type="EMBL" id="BNBT01000270">
    <property type="protein sequence ID" value="GHF00568.1"/>
    <property type="molecule type" value="Genomic_DNA"/>
</dbReference>
<proteinExistence type="inferred from homology"/>
<organism evidence="4 5">
    <name type="scientific">Streptomyces longispororuber</name>
    <dbReference type="NCBI Taxonomy" id="68230"/>
    <lineage>
        <taxon>Bacteria</taxon>
        <taxon>Bacillati</taxon>
        <taxon>Actinomycetota</taxon>
        <taxon>Actinomycetes</taxon>
        <taxon>Kitasatosporales</taxon>
        <taxon>Streptomycetaceae</taxon>
        <taxon>Streptomyces</taxon>
    </lineage>
</organism>
<dbReference type="GO" id="GO:0043856">
    <property type="term" value="F:anti-sigma factor antagonist activity"/>
    <property type="evidence" value="ECO:0007669"/>
    <property type="project" value="InterPro"/>
</dbReference>
<gene>
    <name evidence="4" type="ORF">GCM10018785_74560</name>
</gene>
<accession>A0A919ADL9</accession>
<dbReference type="InterPro" id="IPR036513">
    <property type="entry name" value="STAS_dom_sf"/>
</dbReference>
<dbReference type="RefSeq" id="WP_190140686.1">
    <property type="nucleotide sequence ID" value="NZ_BNBT01000270.1"/>
</dbReference>
<name>A0A919ADL9_9ACTN</name>
<reference evidence="4" key="1">
    <citation type="journal article" date="2014" name="Int. J. Syst. Evol. Microbiol.">
        <title>Complete genome sequence of Corynebacterium casei LMG S-19264T (=DSM 44701T), isolated from a smear-ripened cheese.</title>
        <authorList>
            <consortium name="US DOE Joint Genome Institute (JGI-PGF)"/>
            <person name="Walter F."/>
            <person name="Albersmeier A."/>
            <person name="Kalinowski J."/>
            <person name="Ruckert C."/>
        </authorList>
    </citation>
    <scope>NUCLEOTIDE SEQUENCE</scope>
    <source>
        <strain evidence="4">JCM 4784</strain>
    </source>
</reference>
<dbReference type="InterPro" id="IPR002645">
    <property type="entry name" value="STAS_dom"/>
</dbReference>
<evidence type="ECO:0000313" key="4">
    <source>
        <dbReference type="EMBL" id="GHF00568.1"/>
    </source>
</evidence>
<dbReference type="PROSITE" id="PS50801">
    <property type="entry name" value="STAS"/>
    <property type="match status" value="1"/>
</dbReference>